<keyword evidence="2" id="KW-1185">Reference proteome</keyword>
<evidence type="ECO:0008006" key="3">
    <source>
        <dbReference type="Google" id="ProtNLM"/>
    </source>
</evidence>
<accession>A0A926I922</accession>
<sequence>MKIREIKEILGATIWVGEEYLDQCLHAACGCDLMSDVLAFAKEKVLLLTGLINPQVIRTAEMLDIRAIVFVRGKAPTEDMIELARQKHITLLSTNEPLYIACGKLYEKGLGGGGEE</sequence>
<dbReference type="RefSeq" id="WP_177669998.1">
    <property type="nucleotide sequence ID" value="NZ_JACRSY010000009.1"/>
</dbReference>
<dbReference type="SUPFAM" id="SSF75138">
    <property type="entry name" value="HprK N-terminal domain-like"/>
    <property type="match status" value="1"/>
</dbReference>
<protein>
    <recommendedName>
        <fullName evidence="3">DRTGG domain-containing protein</fullName>
    </recommendedName>
</protein>
<evidence type="ECO:0000313" key="1">
    <source>
        <dbReference type="EMBL" id="MBC8579305.1"/>
    </source>
</evidence>
<evidence type="ECO:0000313" key="2">
    <source>
        <dbReference type="Proteomes" id="UP000655830"/>
    </source>
</evidence>
<dbReference type="InterPro" id="IPR028979">
    <property type="entry name" value="Ser_kin/Pase_Hpr-like_N_sf"/>
</dbReference>
<reference evidence="1" key="1">
    <citation type="submission" date="2020-08" db="EMBL/GenBank/DDBJ databases">
        <title>Genome public.</title>
        <authorList>
            <person name="Liu C."/>
            <person name="Sun Q."/>
        </authorList>
    </citation>
    <scope>NUCLEOTIDE SEQUENCE</scope>
    <source>
        <strain evidence="1">NSJ-12</strain>
    </source>
</reference>
<dbReference type="Gene3D" id="3.40.1390.20">
    <property type="entry name" value="HprK N-terminal domain-like"/>
    <property type="match status" value="1"/>
</dbReference>
<dbReference type="EMBL" id="JACRSY010000009">
    <property type="protein sequence ID" value="MBC8579305.1"/>
    <property type="molecule type" value="Genomic_DNA"/>
</dbReference>
<dbReference type="AlphaFoldDB" id="A0A926I922"/>
<proteinExistence type="predicted"/>
<dbReference type="Proteomes" id="UP000655830">
    <property type="component" value="Unassembled WGS sequence"/>
</dbReference>
<organism evidence="1 2">
    <name type="scientific">Zhenhengia yiwuensis</name>
    <dbReference type="NCBI Taxonomy" id="2763666"/>
    <lineage>
        <taxon>Bacteria</taxon>
        <taxon>Bacillati</taxon>
        <taxon>Bacillota</taxon>
        <taxon>Clostridia</taxon>
        <taxon>Lachnospirales</taxon>
        <taxon>Lachnospiraceae</taxon>
        <taxon>Zhenhengia</taxon>
    </lineage>
</organism>
<name>A0A926I922_9FIRM</name>
<gene>
    <name evidence="1" type="ORF">H8718_07175</name>
</gene>
<comment type="caution">
    <text evidence="1">The sequence shown here is derived from an EMBL/GenBank/DDBJ whole genome shotgun (WGS) entry which is preliminary data.</text>
</comment>